<gene>
    <name evidence="3" type="ORF">H9X80_06085</name>
</gene>
<dbReference type="Pfam" id="PF01637">
    <property type="entry name" value="ATPase_2"/>
    <property type="match status" value="1"/>
</dbReference>
<evidence type="ECO:0000313" key="4">
    <source>
        <dbReference type="Proteomes" id="UP000712527"/>
    </source>
</evidence>
<dbReference type="Pfam" id="PF03008">
    <property type="entry name" value="DUF234"/>
    <property type="match status" value="1"/>
</dbReference>
<dbReference type="PANTHER" id="PTHR34704">
    <property type="entry name" value="ATPASE"/>
    <property type="match status" value="1"/>
</dbReference>
<dbReference type="InterPro" id="IPR011335">
    <property type="entry name" value="Restrct_endonuc-II-like"/>
</dbReference>
<accession>A0ABS2F2Q1</accession>
<protein>
    <submittedName>
        <fullName evidence="3">ATP-binding protein</fullName>
    </submittedName>
</protein>
<dbReference type="Proteomes" id="UP000712527">
    <property type="component" value="Unassembled WGS sequence"/>
</dbReference>
<feature type="domain" description="DUF234" evidence="2">
    <location>
        <begin position="326"/>
        <end position="421"/>
    </location>
</feature>
<dbReference type="InterPro" id="IPR004256">
    <property type="entry name" value="DUF234"/>
</dbReference>
<evidence type="ECO:0000313" key="3">
    <source>
        <dbReference type="EMBL" id="MBM6775108.1"/>
    </source>
</evidence>
<evidence type="ECO:0000259" key="2">
    <source>
        <dbReference type="Pfam" id="PF03008"/>
    </source>
</evidence>
<organism evidence="3 4">
    <name type="scientific">Olsenella profusa</name>
    <dbReference type="NCBI Taxonomy" id="138595"/>
    <lineage>
        <taxon>Bacteria</taxon>
        <taxon>Bacillati</taxon>
        <taxon>Actinomycetota</taxon>
        <taxon>Coriobacteriia</taxon>
        <taxon>Coriobacteriales</taxon>
        <taxon>Atopobiaceae</taxon>
        <taxon>Olsenella</taxon>
    </lineage>
</organism>
<dbReference type="PANTHER" id="PTHR34704:SF1">
    <property type="entry name" value="ATPASE"/>
    <property type="match status" value="1"/>
</dbReference>
<dbReference type="SUPFAM" id="SSF52540">
    <property type="entry name" value="P-loop containing nucleoside triphosphate hydrolases"/>
    <property type="match status" value="1"/>
</dbReference>
<dbReference type="EMBL" id="JACSNQ010000011">
    <property type="protein sequence ID" value="MBM6775108.1"/>
    <property type="molecule type" value="Genomic_DNA"/>
</dbReference>
<keyword evidence="4" id="KW-1185">Reference proteome</keyword>
<dbReference type="SUPFAM" id="SSF52980">
    <property type="entry name" value="Restriction endonuclease-like"/>
    <property type="match status" value="1"/>
</dbReference>
<dbReference type="Gene3D" id="3.40.50.300">
    <property type="entry name" value="P-loop containing nucleotide triphosphate hydrolases"/>
    <property type="match status" value="1"/>
</dbReference>
<evidence type="ECO:0000259" key="1">
    <source>
        <dbReference type="Pfam" id="PF01637"/>
    </source>
</evidence>
<sequence length="482" mass="54116">MAMFIGRERELSDLERAYKDGGFQMVAVYGRRRVGKTALLHRFVSDKENVCYFTALRTTARENLDGLSAALAQETTYPDNDLYPGAAVFPEAYPVYRSFAEAFAALFRMAQRERIIFVIDEYPYLAESYPGISSLLQKLIDENKQSSRLFLVLCGSSMSFMEEQVLGEKSPLYGRRTLQMKLDPFDAFDAAQLLGNPDSAKAVEFYALAGGVPLYLEQLDARRSVAWNIANRLLAPSSILSNEVENLLLQEVRSPSSYNAIVEAIARGCVRPQEISDRTGIKSPLVQQCLSRLERLAIVRRTEPVGHHKKNQVRYVIADNLFRFHYRFGIRYRTAVESGLAEAAARRIVSDDLSTFVGPVFEEVCRQWLMRQVAGGELDMIPVEMGSWWGTNPVTRQEEEVDVVVRGVDGELVIGECKWNNAPVDASVLGTLRRRAALFGGGENTQLYLFARNGFDEACRERARRAPDVHLVALGEMFGCDG</sequence>
<dbReference type="GO" id="GO:0005524">
    <property type="term" value="F:ATP binding"/>
    <property type="evidence" value="ECO:0007669"/>
    <property type="project" value="UniProtKB-KW"/>
</dbReference>
<dbReference type="InterPro" id="IPR036390">
    <property type="entry name" value="WH_DNA-bd_sf"/>
</dbReference>
<keyword evidence="3" id="KW-0067">ATP-binding</keyword>
<comment type="caution">
    <text evidence="3">The sequence shown here is derived from an EMBL/GenBank/DDBJ whole genome shotgun (WGS) entry which is preliminary data.</text>
</comment>
<dbReference type="SUPFAM" id="SSF46785">
    <property type="entry name" value="Winged helix' DNA-binding domain"/>
    <property type="match status" value="1"/>
</dbReference>
<proteinExistence type="predicted"/>
<reference evidence="3 4" key="1">
    <citation type="journal article" date="2021" name="Sci. Rep.">
        <title>The distribution of antibiotic resistance genes in chicken gut microbiota commensals.</title>
        <authorList>
            <person name="Juricova H."/>
            <person name="Matiasovicova J."/>
            <person name="Kubasova T."/>
            <person name="Cejkova D."/>
            <person name="Rychlik I."/>
        </authorList>
    </citation>
    <scope>NUCLEOTIDE SEQUENCE [LARGE SCALE GENOMIC DNA]</scope>
    <source>
        <strain evidence="3 4">An794</strain>
    </source>
</reference>
<dbReference type="InterPro" id="IPR011579">
    <property type="entry name" value="ATPase_dom"/>
</dbReference>
<name>A0ABS2F2Q1_9ACTN</name>
<keyword evidence="3" id="KW-0547">Nucleotide-binding</keyword>
<feature type="domain" description="ATPase" evidence="1">
    <location>
        <begin position="4"/>
        <end position="219"/>
    </location>
</feature>
<dbReference type="InterPro" id="IPR027417">
    <property type="entry name" value="P-loop_NTPase"/>
</dbReference>